<dbReference type="PANTHER" id="PTHR47060:SF1">
    <property type="entry name" value="HOMEOBOX PROTEIN NOBOX"/>
    <property type="match status" value="1"/>
</dbReference>
<dbReference type="SMART" id="SM00389">
    <property type="entry name" value="HOX"/>
    <property type="match status" value="1"/>
</dbReference>
<evidence type="ECO:0000256" key="2">
    <source>
        <dbReference type="RuleBase" id="RU000682"/>
    </source>
</evidence>
<dbReference type="PROSITE" id="PS50071">
    <property type="entry name" value="HOMEOBOX_2"/>
    <property type="match status" value="1"/>
</dbReference>
<dbReference type="RefSeq" id="XP_025025712.1">
    <property type="nucleotide sequence ID" value="XM_025169944.1"/>
</dbReference>
<feature type="region of interest" description="Disordered" evidence="3">
    <location>
        <begin position="668"/>
        <end position="716"/>
    </location>
</feature>
<feature type="domain" description="Homeobox" evidence="4">
    <location>
        <begin position="252"/>
        <end position="312"/>
    </location>
</feature>
<proteinExistence type="predicted"/>
<protein>
    <submittedName>
        <fullName evidence="6">Homeobox protein NOBOX</fullName>
    </submittedName>
</protein>
<dbReference type="InterPro" id="IPR009057">
    <property type="entry name" value="Homeodomain-like_sf"/>
</dbReference>
<dbReference type="Pfam" id="PF00046">
    <property type="entry name" value="Homeodomain"/>
    <property type="match status" value="1"/>
</dbReference>
<keyword evidence="1 2" id="KW-0371">Homeobox</keyword>
<evidence type="ECO:0000313" key="6">
    <source>
        <dbReference type="RefSeq" id="XP_025025712.1"/>
    </source>
</evidence>
<organism evidence="5 6">
    <name type="scientific">Python bivittatus</name>
    <name type="common">Burmese python</name>
    <name type="synonym">Python molurus bivittatus</name>
    <dbReference type="NCBI Taxonomy" id="176946"/>
    <lineage>
        <taxon>Eukaryota</taxon>
        <taxon>Metazoa</taxon>
        <taxon>Chordata</taxon>
        <taxon>Craniata</taxon>
        <taxon>Vertebrata</taxon>
        <taxon>Euteleostomi</taxon>
        <taxon>Lepidosauria</taxon>
        <taxon>Squamata</taxon>
        <taxon>Bifurcata</taxon>
        <taxon>Unidentata</taxon>
        <taxon>Episquamata</taxon>
        <taxon>Toxicofera</taxon>
        <taxon>Serpentes</taxon>
        <taxon>Henophidia</taxon>
        <taxon>Pythonidae</taxon>
        <taxon>Python</taxon>
    </lineage>
</organism>
<dbReference type="GO" id="GO:0000978">
    <property type="term" value="F:RNA polymerase II cis-regulatory region sequence-specific DNA binding"/>
    <property type="evidence" value="ECO:0007669"/>
    <property type="project" value="TreeGrafter"/>
</dbReference>
<dbReference type="GO" id="GO:0000981">
    <property type="term" value="F:DNA-binding transcription factor activity, RNA polymerase II-specific"/>
    <property type="evidence" value="ECO:0007669"/>
    <property type="project" value="TreeGrafter"/>
</dbReference>
<dbReference type="KEGG" id="pbi:112541262"/>
<evidence type="ECO:0000259" key="4">
    <source>
        <dbReference type="PROSITE" id="PS50071"/>
    </source>
</evidence>
<evidence type="ECO:0000313" key="5">
    <source>
        <dbReference type="Proteomes" id="UP000695026"/>
    </source>
</evidence>
<keyword evidence="1 2" id="KW-0539">Nucleus</keyword>
<comment type="subcellular location">
    <subcellularLocation>
        <location evidence="1 2">Nucleus</location>
    </subcellularLocation>
</comment>
<feature type="region of interest" description="Disordered" evidence="3">
    <location>
        <begin position="235"/>
        <end position="257"/>
    </location>
</feature>
<dbReference type="GeneID" id="112541262"/>
<accession>A0A9F5IRY3</accession>
<keyword evidence="5" id="KW-1185">Reference proteome</keyword>
<dbReference type="CTD" id="135935"/>
<gene>
    <name evidence="6" type="primary">NOBOX</name>
</gene>
<sequence>MNGHSFLVPSVWFPAYEEDFEEPEGKGVRESLLCTEQFVQSENFVNEVRAQSSVVSMHHTVIIDDESGKILEKEGNSEVSKEEEGDGEYYLDHRPESHLAQPSSLDSHPLSFIFQPSNLPAYFSDMDADPSISETERNQELINHSNSEEKAELCSLNVTEKETAKKKTNRVLAAGSQNASCVVLEDVQNPDVNQNLNLGHPTRRSARCATANSLGQQSFKLSSFLVSKGSLDEIQEKGDSNLPEIPEEPAPPARKKTRTFYSAEQLEELERMFQEDHYPDNEKRREIAASVGVTPQRVMVWFQNRRAKWRKIEKMTVKSNKKYSFPAPALSLDPQQISQGTTLLAVTQLSDPANSQPTTITMGTATVNYSGALSGPSISLASTSVASVTGKTALYDSIQTKATSQGSLGSLREELFPAIPSPPPIRRTSLPLNMVFNPNHHIVPLMLENSLASECSPPSQESSPSEAFSYSIQSQSISSPGHCSYPEQLEPTINLEAPYFHPNSQSGAYQFGQYSQHEVPQVHFPIHLSGSALPSVRLTTATPSKSTTTFFSLPGSGGLVTYGATECPQGFLQNHVGGHLLVQPSAGSSGYIPAFQALPWNEFSVQGAPFAHPFSSPIPFSSLAAAGGSSAEQAPFAPSQTLPASSCLLQLPKPARPGTTLLFSTKPAVPANLEPPSQAQTRMPAGGDSDPDDAPREEESTAGDPLPGLSKERVDFSDSIPERGIIPKRVFSEALMRILPK</sequence>
<keyword evidence="1 2" id="KW-0238">DNA-binding</keyword>
<dbReference type="InterPro" id="IPR042988">
    <property type="entry name" value="NOBOX"/>
</dbReference>
<dbReference type="AlphaFoldDB" id="A0A9F5IRY3"/>
<dbReference type="OrthoDB" id="1867783at2759"/>
<dbReference type="GO" id="GO:0005634">
    <property type="term" value="C:nucleus"/>
    <property type="evidence" value="ECO:0007669"/>
    <property type="project" value="UniProtKB-SubCell"/>
</dbReference>
<evidence type="ECO:0000256" key="3">
    <source>
        <dbReference type="SAM" id="MobiDB-lite"/>
    </source>
</evidence>
<dbReference type="PANTHER" id="PTHR47060">
    <property type="entry name" value="HOMEOBOX PROTEIN NOBOX"/>
    <property type="match status" value="1"/>
</dbReference>
<reference evidence="6" key="1">
    <citation type="submission" date="2025-08" db="UniProtKB">
        <authorList>
            <consortium name="RefSeq"/>
        </authorList>
    </citation>
    <scope>IDENTIFICATION</scope>
    <source>
        <tissue evidence="6">Liver</tissue>
    </source>
</reference>
<dbReference type="InterPro" id="IPR001356">
    <property type="entry name" value="HD"/>
</dbReference>
<dbReference type="OMA" id="NQLCSQM"/>
<feature type="DNA-binding region" description="Homeobox" evidence="1">
    <location>
        <begin position="254"/>
        <end position="313"/>
    </location>
</feature>
<dbReference type="Proteomes" id="UP000695026">
    <property type="component" value="Unplaced"/>
</dbReference>
<evidence type="ECO:0000256" key="1">
    <source>
        <dbReference type="PROSITE-ProRule" id="PRU00108"/>
    </source>
</evidence>
<dbReference type="CDD" id="cd00086">
    <property type="entry name" value="homeodomain"/>
    <property type="match status" value="1"/>
</dbReference>
<name>A0A9F5IRY3_PYTBI</name>
<dbReference type="SUPFAM" id="SSF46689">
    <property type="entry name" value="Homeodomain-like"/>
    <property type="match status" value="1"/>
</dbReference>
<dbReference type="Gene3D" id="1.10.10.60">
    <property type="entry name" value="Homeodomain-like"/>
    <property type="match status" value="1"/>
</dbReference>